<name>A0A212ETD7_DANPL</name>
<sequence length="38" mass="4512">FVILKHVRRDLISSLPLPRRLLDYLSATHYYSELLAEI</sequence>
<dbReference type="InParanoid" id="A0A212ETD7"/>
<dbReference type="STRING" id="278856.A0A212ETD7"/>
<evidence type="ECO:0000313" key="3">
    <source>
        <dbReference type="Proteomes" id="UP000007151"/>
    </source>
</evidence>
<evidence type="ECO:0000313" key="2">
    <source>
        <dbReference type="EMBL" id="OWR44756.1"/>
    </source>
</evidence>
<dbReference type="Pfam" id="PF07525">
    <property type="entry name" value="SOCS_box"/>
    <property type="match status" value="1"/>
</dbReference>
<dbReference type="AlphaFoldDB" id="A0A212ETD7"/>
<dbReference type="KEGG" id="dpl:KGM_200901B"/>
<proteinExistence type="predicted"/>
<dbReference type="EMBL" id="AGBW02012593">
    <property type="protein sequence ID" value="OWR44756.1"/>
    <property type="molecule type" value="Genomic_DNA"/>
</dbReference>
<dbReference type="InterPro" id="IPR001496">
    <property type="entry name" value="SOCS_box"/>
</dbReference>
<comment type="caution">
    <text evidence="2">The sequence shown here is derived from an EMBL/GenBank/DDBJ whole genome shotgun (WGS) entry which is preliminary data.</text>
</comment>
<organism evidence="2 3">
    <name type="scientific">Danaus plexippus plexippus</name>
    <dbReference type="NCBI Taxonomy" id="278856"/>
    <lineage>
        <taxon>Eukaryota</taxon>
        <taxon>Metazoa</taxon>
        <taxon>Ecdysozoa</taxon>
        <taxon>Arthropoda</taxon>
        <taxon>Hexapoda</taxon>
        <taxon>Insecta</taxon>
        <taxon>Pterygota</taxon>
        <taxon>Neoptera</taxon>
        <taxon>Endopterygota</taxon>
        <taxon>Lepidoptera</taxon>
        <taxon>Glossata</taxon>
        <taxon>Ditrysia</taxon>
        <taxon>Papilionoidea</taxon>
        <taxon>Nymphalidae</taxon>
        <taxon>Danainae</taxon>
        <taxon>Danaini</taxon>
        <taxon>Danaina</taxon>
        <taxon>Danaus</taxon>
        <taxon>Danaus</taxon>
    </lineage>
</organism>
<reference evidence="2 3" key="1">
    <citation type="journal article" date="2011" name="Cell">
        <title>The monarch butterfly genome yields insights into long-distance migration.</title>
        <authorList>
            <person name="Zhan S."/>
            <person name="Merlin C."/>
            <person name="Boore J.L."/>
            <person name="Reppert S.M."/>
        </authorList>
    </citation>
    <scope>NUCLEOTIDE SEQUENCE [LARGE SCALE GENOMIC DNA]</scope>
    <source>
        <strain evidence="2">F-2</strain>
    </source>
</reference>
<dbReference type="SUPFAM" id="SSF158235">
    <property type="entry name" value="SOCS box-like"/>
    <property type="match status" value="1"/>
</dbReference>
<dbReference type="GO" id="GO:0035556">
    <property type="term" value="P:intracellular signal transduction"/>
    <property type="evidence" value="ECO:0007669"/>
    <property type="project" value="InterPro"/>
</dbReference>
<feature type="non-terminal residue" evidence="2">
    <location>
        <position position="1"/>
    </location>
</feature>
<feature type="domain" description="SOCS box" evidence="1">
    <location>
        <begin position="2"/>
        <end position="25"/>
    </location>
</feature>
<keyword evidence="3" id="KW-1185">Reference proteome</keyword>
<accession>A0A212ETD7</accession>
<gene>
    <name evidence="2" type="ORF">KGM_200901B</name>
</gene>
<dbReference type="Proteomes" id="UP000007151">
    <property type="component" value="Unassembled WGS sequence"/>
</dbReference>
<dbReference type="InterPro" id="IPR036036">
    <property type="entry name" value="SOCS_box-like_dom_sf"/>
</dbReference>
<evidence type="ECO:0000259" key="1">
    <source>
        <dbReference type="Pfam" id="PF07525"/>
    </source>
</evidence>
<protein>
    <recommendedName>
        <fullName evidence="1">SOCS box domain-containing protein</fullName>
    </recommendedName>
</protein>